<feature type="repeat" description="WD" evidence="3">
    <location>
        <begin position="652"/>
        <end position="694"/>
    </location>
</feature>
<feature type="repeat" description="WD" evidence="3">
    <location>
        <begin position="609"/>
        <end position="650"/>
    </location>
</feature>
<dbReference type="AlphaFoldDB" id="A0AAD3S5D0"/>
<evidence type="ECO:0000256" key="2">
    <source>
        <dbReference type="ARBA" id="ARBA00022737"/>
    </source>
</evidence>
<dbReference type="PROSITE" id="PS50082">
    <property type="entry name" value="WD_REPEATS_2"/>
    <property type="match status" value="4"/>
</dbReference>
<dbReference type="PROSITE" id="PS50896">
    <property type="entry name" value="LISH"/>
    <property type="match status" value="1"/>
</dbReference>
<feature type="region of interest" description="Disordered" evidence="4">
    <location>
        <begin position="117"/>
        <end position="146"/>
    </location>
</feature>
<dbReference type="PROSITE" id="PS00678">
    <property type="entry name" value="WD_REPEATS_1"/>
    <property type="match status" value="1"/>
</dbReference>
<dbReference type="CDD" id="cd00200">
    <property type="entry name" value="WD40"/>
    <property type="match status" value="1"/>
</dbReference>
<keyword evidence="1 3" id="KW-0853">WD repeat</keyword>
<dbReference type="InterPro" id="IPR036322">
    <property type="entry name" value="WD40_repeat_dom_sf"/>
</dbReference>
<gene>
    <name evidence="5" type="ORF">Nepgr_006454</name>
</gene>
<feature type="compositionally biased region" description="Polar residues" evidence="4">
    <location>
        <begin position="429"/>
        <end position="441"/>
    </location>
</feature>
<dbReference type="Pfam" id="PF08513">
    <property type="entry name" value="LisH"/>
    <property type="match status" value="1"/>
</dbReference>
<dbReference type="Proteomes" id="UP001279734">
    <property type="component" value="Unassembled WGS sequence"/>
</dbReference>
<evidence type="ECO:0000313" key="6">
    <source>
        <dbReference type="Proteomes" id="UP001279734"/>
    </source>
</evidence>
<dbReference type="SMART" id="SM00320">
    <property type="entry name" value="WD40"/>
    <property type="match status" value="7"/>
</dbReference>
<feature type="repeat" description="WD" evidence="3">
    <location>
        <begin position="567"/>
        <end position="608"/>
    </location>
</feature>
<dbReference type="InterPro" id="IPR001680">
    <property type="entry name" value="WD40_rpt"/>
</dbReference>
<dbReference type="InterPro" id="IPR015943">
    <property type="entry name" value="WD40/YVTN_repeat-like_dom_sf"/>
</dbReference>
<evidence type="ECO:0000256" key="4">
    <source>
        <dbReference type="SAM" id="MobiDB-lite"/>
    </source>
</evidence>
<dbReference type="Gene3D" id="2.130.10.10">
    <property type="entry name" value="YVTN repeat-like/Quinoprotein amine dehydrogenase"/>
    <property type="match status" value="2"/>
</dbReference>
<reference evidence="5" key="1">
    <citation type="submission" date="2023-05" db="EMBL/GenBank/DDBJ databases">
        <title>Nepenthes gracilis genome sequencing.</title>
        <authorList>
            <person name="Fukushima K."/>
        </authorList>
    </citation>
    <scope>NUCLEOTIDE SEQUENCE</scope>
    <source>
        <strain evidence="5">SING2019-196</strain>
    </source>
</reference>
<feature type="compositionally biased region" description="Low complexity" evidence="4">
    <location>
        <begin position="117"/>
        <end position="139"/>
    </location>
</feature>
<dbReference type="PANTHER" id="PTHR45093">
    <property type="entry name" value="TRANSCRIPTION ACTIVATOR MSS11"/>
    <property type="match status" value="1"/>
</dbReference>
<proteinExistence type="predicted"/>
<dbReference type="InterPro" id="IPR006594">
    <property type="entry name" value="LisH"/>
</dbReference>
<dbReference type="SMART" id="SM00667">
    <property type="entry name" value="LisH"/>
    <property type="match status" value="1"/>
</dbReference>
<feature type="repeat" description="WD" evidence="3">
    <location>
        <begin position="734"/>
        <end position="766"/>
    </location>
</feature>
<evidence type="ECO:0000256" key="3">
    <source>
        <dbReference type="PROSITE-ProRule" id="PRU00221"/>
    </source>
</evidence>
<dbReference type="Pfam" id="PF00400">
    <property type="entry name" value="WD40"/>
    <property type="match status" value="4"/>
</dbReference>
<feature type="region of interest" description="Disordered" evidence="4">
    <location>
        <begin position="429"/>
        <end position="504"/>
    </location>
</feature>
<name>A0AAD3S5D0_NEPGR</name>
<dbReference type="PANTHER" id="PTHR45093:SF4">
    <property type="entry name" value="LISH DOMAIN-CONTAINING PROTEIN"/>
    <property type="match status" value="1"/>
</dbReference>
<sequence>MSQTNWEADKMLDVYIHDYFLKRKLHASAKAFQQEGKISTDPVAIDAPGGFLFEWWSVFWDIFIARTNEKHSEAAASYIEGQISKAREQQQLLQQQKSQQQQMQQLLLQRHVQQQQQQQQQQRRDGTQLLNGNTNVNVNTDPVMGQNPSTANVLASKMYEEKLKLPLQRDPSEETAMKQRFGDNMGQLLDTNHASMLNTAAVGGQAQGQGLHGTPGGISGNLQQFQNRNQQLPLPVQDIKSEINPIINAKAAGPEGSLIGVPGSNQGGNNLTLKGWPLTGLDQLRPGLLQQQKSMMQSPQPFHQLPLQQQLLLQAQQNLGSPSAMDFENRKLRMLLNNRNLNLRKDGQLSNVGEVAPNVGSPVQVGCPILPRGEADMLIKQHLQINNQVQQQNLPNPLLSQQSQIPNQLHQPDKMVGASNMTMDASISNSYRVNDQASKNQIGRKRKQPISSLGPANSTGTANTAGPSPSSAPSTPSTHTPGDVMSVPTLPHNGGSSKPSLMFGSDSVGTLTSANNQLADMGRFVDDPTLDDNVESFLSHEEEDPRETMGRGMDVGKGFSFKDIALIQASISKVNCCHFSSDGKLLATGGHDKKVVLWFTDTQKSKSTLEEHTLMITDVRFSPSMSRLATSSFDKSVRVWDADNPEYSLRNFTGHSTSVMSLDFNPNKEDLICSCDGNGEIRYWSITNGSCTKVFQGGMTQVRFQPHLGKYLAAAAENVVSIIDVDTQACIQALQGHTQKVQSVCWDPSGEFLASVSEDLVRVWTVGSGSKWQCIHELNCKGSKFNSCVFHPVYSSLLIIGCYQNLELWNMMENDTMTVTMAHDGLIASLAASSVSGLIASASHDKCACILRLFPFCLDNDQLAYDESASHVLILLLLFALVALALHSAGRYHIAIFSPSLDRRISRRYPLFLPRYMVFKTPQVHSMLQKLV</sequence>
<feature type="compositionally biased region" description="Polar residues" evidence="4">
    <location>
        <begin position="449"/>
        <end position="460"/>
    </location>
</feature>
<dbReference type="GO" id="GO:0005634">
    <property type="term" value="C:nucleus"/>
    <property type="evidence" value="ECO:0007669"/>
    <property type="project" value="TreeGrafter"/>
</dbReference>
<comment type="caution">
    <text evidence="5">The sequence shown here is derived from an EMBL/GenBank/DDBJ whole genome shotgun (WGS) entry which is preliminary data.</text>
</comment>
<organism evidence="5 6">
    <name type="scientific">Nepenthes gracilis</name>
    <name type="common">Slender pitcher plant</name>
    <dbReference type="NCBI Taxonomy" id="150966"/>
    <lineage>
        <taxon>Eukaryota</taxon>
        <taxon>Viridiplantae</taxon>
        <taxon>Streptophyta</taxon>
        <taxon>Embryophyta</taxon>
        <taxon>Tracheophyta</taxon>
        <taxon>Spermatophyta</taxon>
        <taxon>Magnoliopsida</taxon>
        <taxon>eudicotyledons</taxon>
        <taxon>Gunneridae</taxon>
        <taxon>Pentapetalae</taxon>
        <taxon>Caryophyllales</taxon>
        <taxon>Nepenthaceae</taxon>
        <taxon>Nepenthes</taxon>
    </lineage>
</organism>
<evidence type="ECO:0008006" key="7">
    <source>
        <dbReference type="Google" id="ProtNLM"/>
    </source>
</evidence>
<feature type="compositionally biased region" description="Low complexity" evidence="4">
    <location>
        <begin position="461"/>
        <end position="481"/>
    </location>
</feature>
<dbReference type="InterPro" id="IPR019775">
    <property type="entry name" value="WD40_repeat_CS"/>
</dbReference>
<dbReference type="EMBL" id="BSYO01000005">
    <property type="protein sequence ID" value="GMH04614.1"/>
    <property type="molecule type" value="Genomic_DNA"/>
</dbReference>
<keyword evidence="6" id="KW-1185">Reference proteome</keyword>
<protein>
    <recommendedName>
        <fullName evidence="7">Transcriptional corepressor LEUNIG</fullName>
    </recommendedName>
</protein>
<keyword evidence="2" id="KW-0677">Repeat</keyword>
<evidence type="ECO:0000256" key="1">
    <source>
        <dbReference type="ARBA" id="ARBA00022574"/>
    </source>
</evidence>
<dbReference type="SUPFAM" id="SSF50978">
    <property type="entry name" value="WD40 repeat-like"/>
    <property type="match status" value="1"/>
</dbReference>
<evidence type="ECO:0000313" key="5">
    <source>
        <dbReference type="EMBL" id="GMH04614.1"/>
    </source>
</evidence>
<dbReference type="PROSITE" id="PS50294">
    <property type="entry name" value="WD_REPEATS_REGION"/>
    <property type="match status" value="2"/>
</dbReference>
<accession>A0AAD3S5D0</accession>